<dbReference type="Proteomes" id="UP001146120">
    <property type="component" value="Unassembled WGS sequence"/>
</dbReference>
<evidence type="ECO:0000256" key="2">
    <source>
        <dbReference type="ARBA" id="ARBA00022679"/>
    </source>
</evidence>
<keyword evidence="5 9" id="KW-0067">ATP-binding</keyword>
<dbReference type="SUPFAM" id="SSF56112">
    <property type="entry name" value="Protein kinase-like (PK-like)"/>
    <property type="match status" value="1"/>
</dbReference>
<feature type="active site" description="Proton acceptor" evidence="8">
    <location>
        <position position="445"/>
    </location>
</feature>
<dbReference type="EMBL" id="DAKRPA010000019">
    <property type="protein sequence ID" value="DBA03416.1"/>
    <property type="molecule type" value="Genomic_DNA"/>
</dbReference>
<feature type="binding site" evidence="9">
    <location>
        <position position="463"/>
    </location>
    <ligand>
        <name>ATP</name>
        <dbReference type="ChEBI" id="CHEBI:30616"/>
    </ligand>
</feature>
<evidence type="ECO:0000313" key="15">
    <source>
        <dbReference type="EMBL" id="DBA03416.1"/>
    </source>
</evidence>
<feature type="region of interest" description="Disordered" evidence="13">
    <location>
        <begin position="19"/>
        <end position="173"/>
    </location>
</feature>
<keyword evidence="4 12" id="KW-0418">Kinase</keyword>
<dbReference type="InterPro" id="IPR030616">
    <property type="entry name" value="Aur-like"/>
</dbReference>
<dbReference type="InterPro" id="IPR017441">
    <property type="entry name" value="Protein_kinase_ATP_BS"/>
</dbReference>
<comment type="similarity">
    <text evidence="12">Belongs to the protein kinase superfamily. Ser/Thr protein kinase family. Aurora subfamily.</text>
</comment>
<feature type="binding site" evidence="9">
    <location>
        <begin position="449"/>
        <end position="450"/>
    </location>
    <ligand>
        <name>ATP</name>
        <dbReference type="ChEBI" id="CHEBI:30616"/>
    </ligand>
</feature>
<evidence type="ECO:0000256" key="12">
    <source>
        <dbReference type="RuleBase" id="RU367134"/>
    </source>
</evidence>
<evidence type="ECO:0000256" key="5">
    <source>
        <dbReference type="ARBA" id="ARBA00022840"/>
    </source>
</evidence>
<dbReference type="InterPro" id="IPR008271">
    <property type="entry name" value="Ser/Thr_kinase_AS"/>
</dbReference>
<dbReference type="GO" id="GO:0005524">
    <property type="term" value="F:ATP binding"/>
    <property type="evidence" value="ECO:0007669"/>
    <property type="project" value="UniProtKB-UniRule"/>
</dbReference>
<dbReference type="FunFam" id="1.10.510.10:FF:000235">
    <property type="entry name" value="Serine/threonine-protein kinase ark1"/>
    <property type="match status" value="1"/>
</dbReference>
<dbReference type="Gene3D" id="1.10.510.10">
    <property type="entry name" value="Transferase(Phosphotransferase) domain 1"/>
    <property type="match status" value="1"/>
</dbReference>
<comment type="catalytic activity">
    <reaction evidence="6 12">
        <text>L-threonyl-[protein] + ATP = O-phospho-L-threonyl-[protein] + ADP + H(+)</text>
        <dbReference type="Rhea" id="RHEA:46608"/>
        <dbReference type="Rhea" id="RHEA-COMP:11060"/>
        <dbReference type="Rhea" id="RHEA-COMP:11605"/>
        <dbReference type="ChEBI" id="CHEBI:15378"/>
        <dbReference type="ChEBI" id="CHEBI:30013"/>
        <dbReference type="ChEBI" id="CHEBI:30616"/>
        <dbReference type="ChEBI" id="CHEBI:61977"/>
        <dbReference type="ChEBI" id="CHEBI:456216"/>
        <dbReference type="EC" id="2.7.11.1"/>
    </reaction>
</comment>
<sequence>MAEQDARRAQLEKWRLERQRKKTTEPHVPVRSSSAVVNGALTRTKRAATTRAPMSIAHKKSKPLDPAAAMKMATPERERAPVSLLAAKPRVLSREERRVSFATSDHDDDAPSSSSKKRRKSFLSPGQTIPSLAGGPQRVLTPTQESLTQDSDEDMGAPTSTTPSTAPDPHTPRESAATMRLDFAQGASDAEDLEDKRVGASDSASIGSARTTLSFGAIQSLPLRVLRSGGSDEDDEDIDHKAITGGSEEAASASFGALRAIRASAPAASNGERTRRWPTTSLNRQSLDERALDSIILNKRSSLQPGEMPRELPHRRWQQEDFHITRKLGKGKFGNVYLAKEKFSGVTVALKVLFKTVLISGGGVSNLKREVEIQSRLNHPNILRLHGYFYGDAHVYLVLEYAAQGELFKQLSKQRFFDDNLAAHYVAQVIDALQYCHGNHVIHRDIKPENLLLGANHVIKLADFGWSVHAPEPYHQRKTFCGTPDYLSPEIILGGTYDYRVDLWSLGVLTYELLVGSTPFFANNHLEMYEKIKAGEFSFPEDPVVSDTAKEFVSALLKVDPAERMGLDHASQHEWIKCRAAI</sequence>
<reference evidence="15" key="2">
    <citation type="journal article" date="2023" name="Microbiol Resour">
        <title>Decontamination and Annotation of the Draft Genome Sequence of the Oomycete Lagenidium giganteum ARSEF 373.</title>
        <authorList>
            <person name="Morgan W.R."/>
            <person name="Tartar A."/>
        </authorList>
    </citation>
    <scope>NUCLEOTIDE SEQUENCE</scope>
    <source>
        <strain evidence="15">ARSEF 373</strain>
    </source>
</reference>
<feature type="region of interest" description="Disordered" evidence="13">
    <location>
        <begin position="227"/>
        <end position="249"/>
    </location>
</feature>
<evidence type="ECO:0000256" key="7">
    <source>
        <dbReference type="ARBA" id="ARBA00048679"/>
    </source>
</evidence>
<keyword evidence="2 12" id="KW-0808">Transferase</keyword>
<feature type="compositionally biased region" description="Polar residues" evidence="13">
    <location>
        <begin position="140"/>
        <end position="149"/>
    </location>
</feature>
<gene>
    <name evidence="15" type="ORF">N0F65_002824</name>
</gene>
<keyword evidence="3 9" id="KW-0547">Nucleotide-binding</keyword>
<dbReference type="InterPro" id="IPR011009">
    <property type="entry name" value="Kinase-like_dom_sf"/>
</dbReference>
<dbReference type="PROSITE" id="PS00108">
    <property type="entry name" value="PROTEIN_KINASE_ST"/>
    <property type="match status" value="1"/>
</dbReference>
<dbReference type="PROSITE" id="PS50011">
    <property type="entry name" value="PROTEIN_KINASE_DOM"/>
    <property type="match status" value="1"/>
</dbReference>
<keyword evidence="16" id="KW-1185">Reference proteome</keyword>
<evidence type="ECO:0000256" key="10">
    <source>
        <dbReference type="PIRSR" id="PIRSR630616-3"/>
    </source>
</evidence>
<feature type="domain" description="Protein kinase" evidence="14">
    <location>
        <begin position="322"/>
        <end position="576"/>
    </location>
</feature>
<evidence type="ECO:0000256" key="11">
    <source>
        <dbReference type="PROSITE-ProRule" id="PRU10141"/>
    </source>
</evidence>
<feature type="binding site" evidence="9">
    <location>
        <position position="332"/>
    </location>
    <ligand>
        <name>ATP</name>
        <dbReference type="ChEBI" id="CHEBI:30616"/>
    </ligand>
</feature>
<dbReference type="PANTHER" id="PTHR24350">
    <property type="entry name" value="SERINE/THREONINE-PROTEIN KINASE IAL-RELATED"/>
    <property type="match status" value="1"/>
</dbReference>
<evidence type="ECO:0000256" key="9">
    <source>
        <dbReference type="PIRSR" id="PIRSR630616-2"/>
    </source>
</evidence>
<dbReference type="CDD" id="cd14007">
    <property type="entry name" value="STKc_Aurora"/>
    <property type="match status" value="1"/>
</dbReference>
<dbReference type="AlphaFoldDB" id="A0AAV2Z7R6"/>
<dbReference type="SMART" id="SM00220">
    <property type="entry name" value="S_TKc"/>
    <property type="match status" value="1"/>
</dbReference>
<name>A0AAV2Z7R6_9STRA</name>
<reference evidence="15" key="1">
    <citation type="submission" date="2022-11" db="EMBL/GenBank/DDBJ databases">
        <authorList>
            <person name="Morgan W.R."/>
            <person name="Tartar A."/>
        </authorList>
    </citation>
    <scope>NUCLEOTIDE SEQUENCE</scope>
    <source>
        <strain evidence="15">ARSEF 373</strain>
    </source>
</reference>
<evidence type="ECO:0000256" key="3">
    <source>
        <dbReference type="ARBA" id="ARBA00022741"/>
    </source>
</evidence>
<evidence type="ECO:0000313" key="16">
    <source>
        <dbReference type="Proteomes" id="UP001146120"/>
    </source>
</evidence>
<keyword evidence="1 12" id="KW-0723">Serine/threonine-protein kinase</keyword>
<evidence type="ECO:0000256" key="8">
    <source>
        <dbReference type="PIRSR" id="PIRSR630616-1"/>
    </source>
</evidence>
<dbReference type="InterPro" id="IPR000719">
    <property type="entry name" value="Prot_kinase_dom"/>
</dbReference>
<proteinExistence type="inferred from homology"/>
<organism evidence="15 16">
    <name type="scientific">Lagenidium giganteum</name>
    <dbReference type="NCBI Taxonomy" id="4803"/>
    <lineage>
        <taxon>Eukaryota</taxon>
        <taxon>Sar</taxon>
        <taxon>Stramenopiles</taxon>
        <taxon>Oomycota</taxon>
        <taxon>Peronosporomycetes</taxon>
        <taxon>Pythiales</taxon>
        <taxon>Pythiaceae</taxon>
    </lineage>
</organism>
<protein>
    <recommendedName>
        <fullName evidence="12">Aurora kinase</fullName>
        <ecNumber evidence="12">2.7.11.1</ecNumber>
    </recommendedName>
</protein>
<comment type="caution">
    <text evidence="15">The sequence shown here is derived from an EMBL/GenBank/DDBJ whole genome shotgun (WGS) entry which is preliminary data.</text>
</comment>
<dbReference type="EC" id="2.7.11.1" evidence="12"/>
<feature type="binding site" evidence="9">
    <location>
        <begin position="400"/>
        <end position="402"/>
    </location>
    <ligand>
        <name>ATP</name>
        <dbReference type="ChEBI" id="CHEBI:30616"/>
    </ligand>
</feature>
<accession>A0AAV2Z7R6</accession>
<evidence type="ECO:0000256" key="1">
    <source>
        <dbReference type="ARBA" id="ARBA00022527"/>
    </source>
</evidence>
<feature type="binding site" evidence="9 11">
    <location>
        <position position="351"/>
    </location>
    <ligand>
        <name>ATP</name>
        <dbReference type="ChEBI" id="CHEBI:30616"/>
    </ligand>
</feature>
<dbReference type="Pfam" id="PF00069">
    <property type="entry name" value="Pkinase"/>
    <property type="match status" value="1"/>
</dbReference>
<dbReference type="GO" id="GO:0004674">
    <property type="term" value="F:protein serine/threonine kinase activity"/>
    <property type="evidence" value="ECO:0007669"/>
    <property type="project" value="UniProtKB-KW"/>
</dbReference>
<feature type="cross-link" description="Glycyl lysine isopeptide (Lys-Gly) (interchain with G-Cter in SUMO2)" evidence="10">
    <location>
        <position position="447"/>
    </location>
</feature>
<comment type="catalytic activity">
    <reaction evidence="7 12">
        <text>L-seryl-[protein] + ATP = O-phospho-L-seryl-[protein] + ADP + H(+)</text>
        <dbReference type="Rhea" id="RHEA:17989"/>
        <dbReference type="Rhea" id="RHEA-COMP:9863"/>
        <dbReference type="Rhea" id="RHEA-COMP:11604"/>
        <dbReference type="ChEBI" id="CHEBI:15378"/>
        <dbReference type="ChEBI" id="CHEBI:29999"/>
        <dbReference type="ChEBI" id="CHEBI:30616"/>
        <dbReference type="ChEBI" id="CHEBI:83421"/>
        <dbReference type="ChEBI" id="CHEBI:456216"/>
        <dbReference type="EC" id="2.7.11.1"/>
    </reaction>
</comment>
<dbReference type="FunFam" id="3.30.200.20:FF:000042">
    <property type="entry name" value="Aurora kinase A"/>
    <property type="match status" value="1"/>
</dbReference>
<evidence type="ECO:0000259" key="14">
    <source>
        <dbReference type="PROSITE" id="PS50011"/>
    </source>
</evidence>
<feature type="compositionally biased region" description="Low complexity" evidence="13">
    <location>
        <begin position="157"/>
        <end position="168"/>
    </location>
</feature>
<dbReference type="PROSITE" id="PS00107">
    <property type="entry name" value="PROTEIN_KINASE_ATP"/>
    <property type="match status" value="1"/>
</dbReference>
<evidence type="ECO:0000256" key="13">
    <source>
        <dbReference type="SAM" id="MobiDB-lite"/>
    </source>
</evidence>
<evidence type="ECO:0000256" key="4">
    <source>
        <dbReference type="ARBA" id="ARBA00022777"/>
    </source>
</evidence>
<evidence type="ECO:0000256" key="6">
    <source>
        <dbReference type="ARBA" id="ARBA00047899"/>
    </source>
</evidence>